<sequence>MSDQVNPSVDRLIGSLHKATVQMRQASIGDDWQLAARLQKRRALLVEQIRERLGGCALTAKESLALRTIRRLEAEITSRAMARRQKIARLLEQGTSNPSKERRRRIRQAYDIPETRT</sequence>
<gene>
    <name evidence="2" type="ORF">G3446_01290</name>
</gene>
<evidence type="ECO:0000256" key="1">
    <source>
        <dbReference type="SAM" id="MobiDB-lite"/>
    </source>
</evidence>
<evidence type="ECO:0000313" key="3">
    <source>
        <dbReference type="Proteomes" id="UP000483379"/>
    </source>
</evidence>
<accession>A0A6M0JW33</accession>
<evidence type="ECO:0000313" key="2">
    <source>
        <dbReference type="EMBL" id="NEV60537.1"/>
    </source>
</evidence>
<proteinExistence type="predicted"/>
<keyword evidence="3" id="KW-1185">Reference proteome</keyword>
<comment type="caution">
    <text evidence="2">The sequence shown here is derived from an EMBL/GenBank/DDBJ whole genome shotgun (WGS) entry which is preliminary data.</text>
</comment>
<dbReference type="Gene3D" id="1.20.58.380">
    <property type="entry name" value="Flagellar protein flit"/>
    <property type="match status" value="1"/>
</dbReference>
<dbReference type="AlphaFoldDB" id="A0A6M0JW33"/>
<organism evidence="2 3">
    <name type="scientific">Thiorhodococcus minor</name>
    <dbReference type="NCBI Taxonomy" id="57489"/>
    <lineage>
        <taxon>Bacteria</taxon>
        <taxon>Pseudomonadati</taxon>
        <taxon>Pseudomonadota</taxon>
        <taxon>Gammaproteobacteria</taxon>
        <taxon>Chromatiales</taxon>
        <taxon>Chromatiaceae</taxon>
        <taxon>Thiorhodococcus</taxon>
    </lineage>
</organism>
<name>A0A6M0JW33_9GAMM</name>
<keyword evidence="2" id="KW-0282">Flagellum</keyword>
<reference evidence="2 3" key="1">
    <citation type="submission" date="2020-02" db="EMBL/GenBank/DDBJ databases">
        <title>Genome sequences of Thiorhodococcus mannitoliphagus and Thiorhodococcus minor, purple sulfur photosynthetic bacteria in the gammaproteobacterial family, Chromatiaceae.</title>
        <authorList>
            <person name="Aviles F.A."/>
            <person name="Meyer T.E."/>
            <person name="Kyndt J.A."/>
        </authorList>
    </citation>
    <scope>NUCLEOTIDE SEQUENCE [LARGE SCALE GENOMIC DNA]</scope>
    <source>
        <strain evidence="2 3">DSM 11518</strain>
    </source>
</reference>
<keyword evidence="2" id="KW-0966">Cell projection</keyword>
<feature type="region of interest" description="Disordered" evidence="1">
    <location>
        <begin position="90"/>
        <end position="117"/>
    </location>
</feature>
<dbReference type="EMBL" id="JAAIJQ010000002">
    <property type="protein sequence ID" value="NEV60537.1"/>
    <property type="molecule type" value="Genomic_DNA"/>
</dbReference>
<protein>
    <submittedName>
        <fullName evidence="2">Flagellar protein FliT</fullName>
    </submittedName>
</protein>
<dbReference type="Proteomes" id="UP000483379">
    <property type="component" value="Unassembled WGS sequence"/>
</dbReference>
<dbReference type="RefSeq" id="WP_164450578.1">
    <property type="nucleotide sequence ID" value="NZ_JAAIJQ010000002.1"/>
</dbReference>
<keyword evidence="2" id="KW-0969">Cilium</keyword>